<protein>
    <recommendedName>
        <fullName evidence="3">Hexosyltransferase</fullName>
    </recommendedName>
</protein>
<evidence type="ECO:0000313" key="2">
    <source>
        <dbReference type="Proteomes" id="UP001153076"/>
    </source>
</evidence>
<keyword evidence="2" id="KW-1185">Reference proteome</keyword>
<gene>
    <name evidence="1" type="ORF">Cgig2_003180</name>
</gene>
<organism evidence="1 2">
    <name type="scientific">Carnegiea gigantea</name>
    <dbReference type="NCBI Taxonomy" id="171969"/>
    <lineage>
        <taxon>Eukaryota</taxon>
        <taxon>Viridiplantae</taxon>
        <taxon>Streptophyta</taxon>
        <taxon>Embryophyta</taxon>
        <taxon>Tracheophyta</taxon>
        <taxon>Spermatophyta</taxon>
        <taxon>Magnoliopsida</taxon>
        <taxon>eudicotyledons</taxon>
        <taxon>Gunneridae</taxon>
        <taxon>Pentapetalae</taxon>
        <taxon>Caryophyllales</taxon>
        <taxon>Cactineae</taxon>
        <taxon>Cactaceae</taxon>
        <taxon>Cactoideae</taxon>
        <taxon>Echinocereeae</taxon>
        <taxon>Carnegiea</taxon>
    </lineage>
</organism>
<comment type="caution">
    <text evidence="1">The sequence shown here is derived from an EMBL/GenBank/DDBJ whole genome shotgun (WGS) entry which is preliminary data.</text>
</comment>
<dbReference type="EMBL" id="JAKOGI010000390">
    <property type="protein sequence ID" value="KAJ8435758.1"/>
    <property type="molecule type" value="Genomic_DNA"/>
</dbReference>
<proteinExistence type="predicted"/>
<dbReference type="OrthoDB" id="658185at2759"/>
<evidence type="ECO:0000313" key="1">
    <source>
        <dbReference type="EMBL" id="KAJ8435758.1"/>
    </source>
</evidence>
<reference evidence="1" key="1">
    <citation type="submission" date="2022-04" db="EMBL/GenBank/DDBJ databases">
        <title>Carnegiea gigantea Genome sequencing and assembly v2.</title>
        <authorList>
            <person name="Copetti D."/>
            <person name="Sanderson M.J."/>
            <person name="Burquez A."/>
            <person name="Wojciechowski M.F."/>
        </authorList>
    </citation>
    <scope>NUCLEOTIDE SEQUENCE</scope>
    <source>
        <strain evidence="1">SGP5-SGP5p</strain>
        <tissue evidence="1">Aerial part</tissue>
    </source>
</reference>
<evidence type="ECO:0008006" key="3">
    <source>
        <dbReference type="Google" id="ProtNLM"/>
    </source>
</evidence>
<name>A0A9Q1K2W3_9CARY</name>
<accession>A0A9Q1K2W3</accession>
<dbReference type="AlphaFoldDB" id="A0A9Q1K2W3"/>
<dbReference type="Proteomes" id="UP001153076">
    <property type="component" value="Unassembled WGS sequence"/>
</dbReference>
<sequence length="240" mass="26706">MRNSVSTTFAMPSGKDITTQFYVGDSRVKHCYPRCQRPLRRSRRRVDVHTAGYLVCSDFPATDGGSMVWEGQGGRRQFTNSFVGGAYARHPSAASLMGCLPSLPSLKHGVFQRALRMRGCGVFFRGVGVGVKDELDVNGGSYASDVNVRGHGKKEFYNFRGLAEILFPTSPGLFKLEDVAMGIWIEKFKESGHAVKSISDDRFYNAGCDLDYILAHYQSPKKVLCLRETLLKEQQPICCE</sequence>